<feature type="domain" description="YjiS-like" evidence="1">
    <location>
        <begin position="62"/>
        <end position="85"/>
    </location>
</feature>
<keyword evidence="3" id="KW-1185">Reference proteome</keyword>
<dbReference type="InterPro" id="IPR009506">
    <property type="entry name" value="YjiS-like"/>
</dbReference>
<evidence type="ECO:0000313" key="3">
    <source>
        <dbReference type="Proteomes" id="UP000298631"/>
    </source>
</evidence>
<accession>A0A4P8EJ12</accession>
<name>A0A4P8EJ12_9RHOB</name>
<gene>
    <name evidence="2" type="ORF">EOK75_15380</name>
</gene>
<geneLocation type="plasmid" evidence="2 3">
    <name>unnamed1</name>
</geneLocation>
<sequence length="100" mass="11604">MFLWHNLAHSATLYPSRQFRLYHYKNMRVPMAYQNQTIRTGQPQQSATAVVFGWADTVLKLAQRQRTRRALKRLDGHILKDIGMSAAVAQTEGNKAFWQD</sequence>
<dbReference type="Proteomes" id="UP000298631">
    <property type="component" value="Plasmid unnamed1"/>
</dbReference>
<proteinExistence type="predicted"/>
<dbReference type="KEGG" id="pseb:EOK75_15380"/>
<dbReference type="Pfam" id="PF06568">
    <property type="entry name" value="YjiS-like"/>
    <property type="match status" value="1"/>
</dbReference>
<evidence type="ECO:0000313" key="2">
    <source>
        <dbReference type="EMBL" id="QCO57151.1"/>
    </source>
</evidence>
<protein>
    <submittedName>
        <fullName evidence="2">DUF1127 domain-containing protein</fullName>
    </submittedName>
</protein>
<keyword evidence="2" id="KW-0614">Plasmid</keyword>
<evidence type="ECO:0000259" key="1">
    <source>
        <dbReference type="Pfam" id="PF06568"/>
    </source>
</evidence>
<dbReference type="EMBL" id="CP039965">
    <property type="protein sequence ID" value="QCO57151.1"/>
    <property type="molecule type" value="Genomic_DNA"/>
</dbReference>
<dbReference type="OrthoDB" id="8005167at2"/>
<reference evidence="2 3" key="1">
    <citation type="submission" date="2019-05" db="EMBL/GenBank/DDBJ databases">
        <title>Pseudorhodobacter turbinis sp. nov., isolated from the gut of the Korean turban shell.</title>
        <authorList>
            <person name="Jeong Y.-S."/>
            <person name="Kang W.-R."/>
            <person name="Bae J.-W."/>
        </authorList>
    </citation>
    <scope>NUCLEOTIDE SEQUENCE [LARGE SCALE GENOMIC DNA]</scope>
    <source>
        <strain evidence="2 3">S12M18</strain>
        <plasmid evidence="2 3">unnamed1</plasmid>
    </source>
</reference>
<organism evidence="2 3">
    <name type="scientific">Pseudorhodobacter turbinis</name>
    <dbReference type="NCBI Taxonomy" id="2500533"/>
    <lineage>
        <taxon>Bacteria</taxon>
        <taxon>Pseudomonadati</taxon>
        <taxon>Pseudomonadota</taxon>
        <taxon>Alphaproteobacteria</taxon>
        <taxon>Rhodobacterales</taxon>
        <taxon>Paracoccaceae</taxon>
        <taxon>Pseudorhodobacter</taxon>
    </lineage>
</organism>
<dbReference type="AlphaFoldDB" id="A0A4P8EJ12"/>